<evidence type="ECO:0000256" key="6">
    <source>
        <dbReference type="ARBA" id="ARBA00023146"/>
    </source>
</evidence>
<dbReference type="EMBL" id="PFAS01000014">
    <property type="protein sequence ID" value="PIT94055.1"/>
    <property type="molecule type" value="Genomic_DNA"/>
</dbReference>
<evidence type="ECO:0000256" key="10">
    <source>
        <dbReference type="SAM" id="Coils"/>
    </source>
</evidence>
<dbReference type="GO" id="GO:0005524">
    <property type="term" value="F:ATP binding"/>
    <property type="evidence" value="ECO:0007669"/>
    <property type="project" value="UniProtKB-KW"/>
</dbReference>
<feature type="binding site" evidence="8">
    <location>
        <position position="295"/>
    </location>
    <ligand>
        <name>L-serine</name>
        <dbReference type="ChEBI" id="CHEBI:33384"/>
    </ligand>
</feature>
<dbReference type="PRINTS" id="PR00981">
    <property type="entry name" value="TRNASYNTHSER"/>
</dbReference>
<dbReference type="Gene3D" id="1.10.287.40">
    <property type="entry name" value="Serine-tRNA synthetase, tRNA binding domain"/>
    <property type="match status" value="1"/>
</dbReference>
<dbReference type="SUPFAM" id="SSF55681">
    <property type="entry name" value="Class II aaRS and biotin synthetases"/>
    <property type="match status" value="1"/>
</dbReference>
<dbReference type="AlphaFoldDB" id="A0A2M6WMP2"/>
<comment type="caution">
    <text evidence="12">The sequence shown here is derived from an EMBL/GenBank/DDBJ whole genome shotgun (WGS) entry which is preliminary data.</text>
</comment>
<feature type="binding site" evidence="8">
    <location>
        <position position="241"/>
    </location>
    <ligand>
        <name>L-serine</name>
        <dbReference type="ChEBI" id="CHEBI:33384"/>
    </ligand>
</feature>
<evidence type="ECO:0000259" key="11">
    <source>
        <dbReference type="PROSITE" id="PS50862"/>
    </source>
</evidence>
<dbReference type="Proteomes" id="UP000229335">
    <property type="component" value="Unassembled WGS sequence"/>
</dbReference>
<keyword evidence="2 12" id="KW-0436">Ligase</keyword>
<keyword evidence="5" id="KW-0648">Protein biosynthesis</keyword>
<dbReference type="PANTHER" id="PTHR11778">
    <property type="entry name" value="SERYL-TRNA SYNTHETASE"/>
    <property type="match status" value="1"/>
</dbReference>
<dbReference type="PIRSF" id="PIRSF001529">
    <property type="entry name" value="Ser-tRNA-synth_IIa"/>
    <property type="match status" value="1"/>
</dbReference>
<evidence type="ECO:0000313" key="12">
    <source>
        <dbReference type="EMBL" id="PIT94055.1"/>
    </source>
</evidence>
<dbReference type="PROSITE" id="PS50862">
    <property type="entry name" value="AA_TRNA_LIGASE_II"/>
    <property type="match status" value="1"/>
</dbReference>
<sequence length="439" mass="50127">MLDIKFIRENARQVKDAAKHKNIKVDIDELLKLDEERRGLRGRIDELRVERNELADAGKKGKPTAEQIARGKNLKEKIAQLEKEFIKIEEKYEELMVKAPTVPAPDTPIGQNDGANVEVYKWGEPTKFDFEPKSHMELAESLDLIDFERGAKVAGYRGYYVRNELVMLQMSLMMYALEKLMAKGFTPMIPPTLVREFALFGSGYFAGKNYNPETDEIYKIANDEKLADGSVKQEDRFLVGTAEPSLLAYYANEVLDEKDLPLKICGFSTCYRSEIGSYGKDTKGIYRVHEFMKVEQICVSKASVDEADKLQEEMINISKKLHEDLGLPYRQLRICSGDLSAGKYKQYDLEAWIPSREGYGETGSASNFLDWQSRRLNIKYKDSENKKRYAYLLNNTAIPTPRVLIAILENFQQADGSVVIPKILHKYLPDGMKIIAKKN</sequence>
<feature type="coiled-coil region" evidence="10">
    <location>
        <begin position="30"/>
        <end position="98"/>
    </location>
</feature>
<protein>
    <recommendedName>
        <fullName evidence="1 7">Serine--tRNA ligase</fullName>
        <ecNumber evidence="1 7">6.1.1.11</ecNumber>
    </recommendedName>
</protein>
<dbReference type="InterPro" id="IPR045864">
    <property type="entry name" value="aa-tRNA-synth_II/BPL/LPL"/>
</dbReference>
<reference evidence="13" key="1">
    <citation type="submission" date="2017-09" db="EMBL/GenBank/DDBJ databases">
        <title>Depth-based differentiation of microbial function through sediment-hosted aquifers and enrichment of novel symbionts in the deep terrestrial subsurface.</title>
        <authorList>
            <person name="Probst A.J."/>
            <person name="Ladd B."/>
            <person name="Jarett J.K."/>
            <person name="Geller-Mcgrath D.E."/>
            <person name="Sieber C.M.K."/>
            <person name="Emerson J.B."/>
            <person name="Anantharaman K."/>
            <person name="Thomas B.C."/>
            <person name="Malmstrom R."/>
            <person name="Stieglmeier M."/>
            <person name="Klingl A."/>
            <person name="Woyke T."/>
            <person name="Ryan C.M."/>
            <person name="Banfield J.F."/>
        </authorList>
    </citation>
    <scope>NUCLEOTIDE SEQUENCE [LARGE SCALE GENOMIC DNA]</scope>
</reference>
<dbReference type="Pfam" id="PF00587">
    <property type="entry name" value="tRNA-synt_2b"/>
    <property type="match status" value="1"/>
</dbReference>
<organism evidence="12 13">
    <name type="scientific">Candidatus Falkowbacteria bacterium CG10_big_fil_rev_8_21_14_0_10_43_11</name>
    <dbReference type="NCBI Taxonomy" id="1974568"/>
    <lineage>
        <taxon>Bacteria</taxon>
        <taxon>Candidatus Falkowiibacteriota</taxon>
    </lineage>
</organism>
<name>A0A2M6WMP2_9BACT</name>
<feature type="site" description="Important for serine binding" evidence="8">
    <location>
        <position position="396"/>
    </location>
</feature>
<dbReference type="InterPro" id="IPR002317">
    <property type="entry name" value="Ser-tRNA-ligase_type_1"/>
</dbReference>
<evidence type="ECO:0000256" key="8">
    <source>
        <dbReference type="PIRSR" id="PIRSR001529-1"/>
    </source>
</evidence>
<accession>A0A2M6WMP2</accession>
<keyword evidence="10" id="KW-0175">Coiled coil</keyword>
<dbReference type="InterPro" id="IPR002314">
    <property type="entry name" value="aa-tRNA-synt_IIb"/>
</dbReference>
<dbReference type="Gene3D" id="3.30.930.10">
    <property type="entry name" value="Bira Bifunctional Protein, Domain 2"/>
    <property type="match status" value="1"/>
</dbReference>
<evidence type="ECO:0000256" key="3">
    <source>
        <dbReference type="ARBA" id="ARBA00022741"/>
    </source>
</evidence>
<dbReference type="GO" id="GO:0005737">
    <property type="term" value="C:cytoplasm"/>
    <property type="evidence" value="ECO:0007669"/>
    <property type="project" value="UniProtKB-UniRule"/>
</dbReference>
<evidence type="ECO:0000313" key="13">
    <source>
        <dbReference type="Proteomes" id="UP000229335"/>
    </source>
</evidence>
<proteinExistence type="predicted"/>
<feature type="domain" description="Aminoacyl-transfer RNA synthetases class-II family profile" evidence="11">
    <location>
        <begin position="129"/>
        <end position="421"/>
    </location>
</feature>
<feature type="binding site" evidence="8">
    <location>
        <position position="272"/>
    </location>
    <ligand>
        <name>L-serine</name>
        <dbReference type="ChEBI" id="CHEBI:33384"/>
    </ligand>
</feature>
<dbReference type="Pfam" id="PF02403">
    <property type="entry name" value="Seryl_tRNA_N"/>
    <property type="match status" value="1"/>
</dbReference>
<gene>
    <name evidence="12" type="ORF">COU00_01165</name>
</gene>
<evidence type="ECO:0000256" key="9">
    <source>
        <dbReference type="PIRSR" id="PIRSR001529-2"/>
    </source>
</evidence>
<dbReference type="SUPFAM" id="SSF46589">
    <property type="entry name" value="tRNA-binding arm"/>
    <property type="match status" value="1"/>
</dbReference>
<evidence type="ECO:0000256" key="4">
    <source>
        <dbReference type="ARBA" id="ARBA00022840"/>
    </source>
</evidence>
<evidence type="ECO:0000256" key="2">
    <source>
        <dbReference type="ARBA" id="ARBA00022598"/>
    </source>
</evidence>
<dbReference type="GO" id="GO:0004828">
    <property type="term" value="F:serine-tRNA ligase activity"/>
    <property type="evidence" value="ECO:0007669"/>
    <property type="project" value="UniProtKB-UniRule"/>
</dbReference>
<keyword evidence="4 9" id="KW-0067">ATP-binding</keyword>
<evidence type="ECO:0000256" key="1">
    <source>
        <dbReference type="ARBA" id="ARBA00012840"/>
    </source>
</evidence>
<dbReference type="NCBIfam" id="TIGR00414">
    <property type="entry name" value="serS"/>
    <property type="match status" value="1"/>
</dbReference>
<dbReference type="GO" id="GO:0006434">
    <property type="term" value="P:seryl-tRNA aminoacylation"/>
    <property type="evidence" value="ECO:0007669"/>
    <property type="project" value="UniProtKB-UniRule"/>
</dbReference>
<evidence type="ECO:0000256" key="5">
    <source>
        <dbReference type="ARBA" id="ARBA00022917"/>
    </source>
</evidence>
<feature type="binding site" evidence="9">
    <location>
        <begin position="361"/>
        <end position="364"/>
    </location>
    <ligand>
        <name>ATP</name>
        <dbReference type="ChEBI" id="CHEBI:30616"/>
    </ligand>
</feature>
<dbReference type="CDD" id="cd00770">
    <property type="entry name" value="SerRS_core"/>
    <property type="match status" value="1"/>
</dbReference>
<dbReference type="InterPro" id="IPR006195">
    <property type="entry name" value="aa-tRNA-synth_II"/>
</dbReference>
<keyword evidence="6" id="KW-0030">Aminoacyl-tRNA synthetase</keyword>
<keyword evidence="3" id="KW-0547">Nucleotide-binding</keyword>
<dbReference type="EC" id="6.1.1.11" evidence="1 7"/>
<dbReference type="InterPro" id="IPR010978">
    <property type="entry name" value="tRNA-bd_arm"/>
</dbReference>
<dbReference type="InterPro" id="IPR033729">
    <property type="entry name" value="SerRS_core"/>
</dbReference>
<feature type="binding site" evidence="9">
    <location>
        <begin position="272"/>
        <end position="274"/>
    </location>
    <ligand>
        <name>ATP</name>
        <dbReference type="ChEBI" id="CHEBI:30616"/>
    </ligand>
</feature>
<feature type="binding site" evidence="8">
    <location>
        <position position="394"/>
    </location>
    <ligand>
        <name>L-serine</name>
        <dbReference type="ChEBI" id="CHEBI:33384"/>
    </ligand>
</feature>
<evidence type="ECO:0000256" key="7">
    <source>
        <dbReference type="NCBIfam" id="TIGR00414"/>
    </source>
</evidence>
<dbReference type="InterPro" id="IPR042103">
    <property type="entry name" value="SerRS_1_N_sf"/>
</dbReference>
<feature type="binding site" evidence="9">
    <location>
        <begin position="288"/>
        <end position="291"/>
    </location>
    <ligand>
        <name>ATP</name>
        <dbReference type="ChEBI" id="CHEBI:30616"/>
    </ligand>
</feature>
<dbReference type="InterPro" id="IPR015866">
    <property type="entry name" value="Ser-tRNA-synth_1_N"/>
</dbReference>